<feature type="region of interest" description="Disordered" evidence="1">
    <location>
        <begin position="529"/>
        <end position="566"/>
    </location>
</feature>
<keyword evidence="2" id="KW-1133">Transmembrane helix</keyword>
<feature type="compositionally biased region" description="Basic and acidic residues" evidence="1">
    <location>
        <begin position="181"/>
        <end position="193"/>
    </location>
</feature>
<gene>
    <name evidence="3" type="ORF">HZH66_005941</name>
</gene>
<comment type="caution">
    <text evidence="3">The sequence shown here is derived from an EMBL/GenBank/DDBJ whole genome shotgun (WGS) entry which is preliminary data.</text>
</comment>
<keyword evidence="4" id="KW-1185">Reference proteome</keyword>
<evidence type="ECO:0000313" key="4">
    <source>
        <dbReference type="Proteomes" id="UP000614350"/>
    </source>
</evidence>
<name>A0A834N938_VESVU</name>
<dbReference type="AlphaFoldDB" id="A0A834N938"/>
<keyword evidence="2" id="KW-0812">Transmembrane</keyword>
<feature type="compositionally biased region" description="Basic and acidic residues" evidence="1">
    <location>
        <begin position="388"/>
        <end position="403"/>
    </location>
</feature>
<feature type="compositionally biased region" description="Polar residues" evidence="1">
    <location>
        <begin position="542"/>
        <end position="566"/>
    </location>
</feature>
<sequence length="681" mass="78112">MKERWSCSEEKLVSAEEGLKPNKSVIRGKTYCCQRFMQYVKLIFLILLIFFIGWSGYILWKAYDHGSIDLYIFESSFTRYREGESSKIIDKLSSSALNKSEETLETTTRQNISLKEDVSLSEIYPIDNQLITTMKTPESSIKQDISLTNFENTNAEEATEDSFKSSRNDIDEQMKTTVSSLDKDKTKEDEKSAEESVIEWSFPLIWSIHRETGPFMDDYLEEIRNAELDAMLKEMSEKNEKDEESNEFSKFQEKFFEKEDLSDDQNDENNGSYEKDLPSSIEIFDNLKKLHDSIDAMIKDLHVKNRQSDDDLWQSEESSIKDETSNHLVLGLDRQDSIETPPSILGEDSEITKSSLFHDSLIEEDPYDYLLGNHDHSYLESSTLSSLERVDSEKSDTSKVDDARSDLKAESFESLGWDPSWDPRQGIQWRKQYSSIETSPTDESTERHIFADVSTAAIEENDDDTIKTFLPWRFYVDPAISSSMENVNSEKEIVYINSRTGDPKEGVICTIQIINGLSLLKCSSNSFDTESFTEQSNDRPFGSSSYSTANSKSDTSTEQNDESFPNHYSSFVEVDTTENSLNDMTSNKNIDIGDSVIEPTEISIDSKNLESEKSDINTGWWMKSESSTNAYFQDNSSEAIKDPIYWWLDVNKYRTKQMSGEETIERKRRGIAKIMSGQSTF</sequence>
<feature type="transmembrane region" description="Helical" evidence="2">
    <location>
        <begin position="39"/>
        <end position="60"/>
    </location>
</feature>
<feature type="compositionally biased region" description="Basic and acidic residues" evidence="1">
    <location>
        <begin position="161"/>
        <end position="174"/>
    </location>
</feature>
<evidence type="ECO:0000256" key="1">
    <source>
        <dbReference type="SAM" id="MobiDB-lite"/>
    </source>
</evidence>
<feature type="region of interest" description="Disordered" evidence="1">
    <location>
        <begin position="256"/>
        <end position="275"/>
    </location>
</feature>
<dbReference type="Proteomes" id="UP000614350">
    <property type="component" value="Unassembled WGS sequence"/>
</dbReference>
<proteinExistence type="predicted"/>
<keyword evidence="2" id="KW-0472">Membrane</keyword>
<evidence type="ECO:0000256" key="2">
    <source>
        <dbReference type="SAM" id="Phobius"/>
    </source>
</evidence>
<dbReference type="EMBL" id="JACSEA010000005">
    <property type="protein sequence ID" value="KAF7400757.1"/>
    <property type="molecule type" value="Genomic_DNA"/>
</dbReference>
<feature type="region of interest" description="Disordered" evidence="1">
    <location>
        <begin position="152"/>
        <end position="193"/>
    </location>
</feature>
<feature type="region of interest" description="Disordered" evidence="1">
    <location>
        <begin position="382"/>
        <end position="403"/>
    </location>
</feature>
<protein>
    <submittedName>
        <fullName evidence="3">Uncharacterized protein</fullName>
    </submittedName>
</protein>
<reference evidence="3" key="1">
    <citation type="journal article" date="2020" name="G3 (Bethesda)">
        <title>High-Quality Assemblies for Three Invasive Social Wasps from the &lt;i&gt;Vespula&lt;/i&gt; Genus.</title>
        <authorList>
            <person name="Harrop T.W.R."/>
            <person name="Guhlin J."/>
            <person name="McLaughlin G.M."/>
            <person name="Permina E."/>
            <person name="Stockwell P."/>
            <person name="Gilligan J."/>
            <person name="Le Lec M.F."/>
            <person name="Gruber M.A.M."/>
            <person name="Quinn O."/>
            <person name="Lovegrove M."/>
            <person name="Duncan E.J."/>
            <person name="Remnant E.J."/>
            <person name="Van Eeckhoven J."/>
            <person name="Graham B."/>
            <person name="Knapp R.A."/>
            <person name="Langford K.W."/>
            <person name="Kronenberg Z."/>
            <person name="Press M.O."/>
            <person name="Eacker S.M."/>
            <person name="Wilson-Rankin E.E."/>
            <person name="Purcell J."/>
            <person name="Lester P.J."/>
            <person name="Dearden P.K."/>
        </authorList>
    </citation>
    <scope>NUCLEOTIDE SEQUENCE</scope>
    <source>
        <strain evidence="3">Marl-1</strain>
    </source>
</reference>
<accession>A0A834N938</accession>
<organism evidence="3 4">
    <name type="scientific">Vespula vulgaris</name>
    <name type="common">Yellow jacket</name>
    <name type="synonym">Wasp</name>
    <dbReference type="NCBI Taxonomy" id="7454"/>
    <lineage>
        <taxon>Eukaryota</taxon>
        <taxon>Metazoa</taxon>
        <taxon>Ecdysozoa</taxon>
        <taxon>Arthropoda</taxon>
        <taxon>Hexapoda</taxon>
        <taxon>Insecta</taxon>
        <taxon>Pterygota</taxon>
        <taxon>Neoptera</taxon>
        <taxon>Endopterygota</taxon>
        <taxon>Hymenoptera</taxon>
        <taxon>Apocrita</taxon>
        <taxon>Aculeata</taxon>
        <taxon>Vespoidea</taxon>
        <taxon>Vespidae</taxon>
        <taxon>Vespinae</taxon>
        <taxon>Vespula</taxon>
    </lineage>
</organism>
<evidence type="ECO:0000313" key="3">
    <source>
        <dbReference type="EMBL" id="KAF7400757.1"/>
    </source>
</evidence>